<dbReference type="InterPro" id="IPR052350">
    <property type="entry name" value="Metallo-dep_Lactonases"/>
</dbReference>
<keyword evidence="4" id="KW-1185">Reference proteome</keyword>
<accession>A0ABQ1JXK6</accession>
<sequence>MFDNDEWLNQHREDVIDPDREIVDPHHHLWRPDNPAGIVYDLPELWSDTDDGHKVTQTIFMECGSSYRKDGPDHLKPIGETEYIAEAAAKSAAEPGKATIAAFIGHADLRLPLDTLDEVLDAHIEAAKGLFRGIRHAGPYDEASGEFRIKPRAPKGLYKDEDFRRGVHRLGERAMTYDTWNYHTQILDFADLAAAVPGTTMILDHFGTPLGVGPYAGSHKANFSKWKDDIEAVAANPNVYAKLGGLAMPDNGFGWDTRDTPATSDEIVDAHGPYYEHMIRCFGPDRCMMESNFPVDRLSLSYRTYWNAAKKITAGHSEAEKDAMFSAVARKVYKVEADV</sequence>
<dbReference type="Gene3D" id="3.20.20.140">
    <property type="entry name" value="Metal-dependent hydrolases"/>
    <property type="match status" value="1"/>
</dbReference>
<evidence type="ECO:0000259" key="2">
    <source>
        <dbReference type="Pfam" id="PF04909"/>
    </source>
</evidence>
<dbReference type="PANTHER" id="PTHR43569">
    <property type="entry name" value="AMIDOHYDROLASE"/>
    <property type="match status" value="1"/>
</dbReference>
<dbReference type="Proteomes" id="UP000628854">
    <property type="component" value="Unassembled WGS sequence"/>
</dbReference>
<dbReference type="EMBL" id="BMKF01000003">
    <property type="protein sequence ID" value="GGB80432.1"/>
    <property type="molecule type" value="Genomic_DNA"/>
</dbReference>
<comment type="similarity">
    <text evidence="1">Belongs to the metallo-dependent hydrolases superfamily.</text>
</comment>
<evidence type="ECO:0000256" key="1">
    <source>
        <dbReference type="ARBA" id="ARBA00038310"/>
    </source>
</evidence>
<name>A0ABQ1JXK6_9PROT</name>
<evidence type="ECO:0000313" key="3">
    <source>
        <dbReference type="EMBL" id="GGB80432.1"/>
    </source>
</evidence>
<gene>
    <name evidence="3" type="ORF">GCM10011503_31500</name>
</gene>
<comment type="caution">
    <text evidence="3">The sequence shown here is derived from an EMBL/GenBank/DDBJ whole genome shotgun (WGS) entry which is preliminary data.</text>
</comment>
<dbReference type="SUPFAM" id="SSF51556">
    <property type="entry name" value="Metallo-dependent hydrolases"/>
    <property type="match status" value="1"/>
</dbReference>
<feature type="domain" description="Amidohydrolase-related" evidence="2">
    <location>
        <begin position="23"/>
        <end position="334"/>
    </location>
</feature>
<dbReference type="InterPro" id="IPR006680">
    <property type="entry name" value="Amidohydro-rel"/>
</dbReference>
<dbReference type="RefSeq" id="WP_084394438.1">
    <property type="nucleotide sequence ID" value="NZ_BMKF01000003.1"/>
</dbReference>
<reference evidence="4" key="1">
    <citation type="journal article" date="2019" name="Int. J. Syst. Evol. Microbiol.">
        <title>The Global Catalogue of Microorganisms (GCM) 10K type strain sequencing project: providing services to taxonomists for standard genome sequencing and annotation.</title>
        <authorList>
            <consortium name="The Broad Institute Genomics Platform"/>
            <consortium name="The Broad Institute Genome Sequencing Center for Infectious Disease"/>
            <person name="Wu L."/>
            <person name="Ma J."/>
        </authorList>
    </citation>
    <scope>NUCLEOTIDE SEQUENCE [LARGE SCALE GENOMIC DNA]</scope>
    <source>
        <strain evidence="4">CGMCC 1.15928</strain>
    </source>
</reference>
<dbReference type="Pfam" id="PF04909">
    <property type="entry name" value="Amidohydro_2"/>
    <property type="match status" value="1"/>
</dbReference>
<evidence type="ECO:0000313" key="4">
    <source>
        <dbReference type="Proteomes" id="UP000628854"/>
    </source>
</evidence>
<organism evidence="3 4">
    <name type="scientific">Henriciella pelagia</name>
    <dbReference type="NCBI Taxonomy" id="1977912"/>
    <lineage>
        <taxon>Bacteria</taxon>
        <taxon>Pseudomonadati</taxon>
        <taxon>Pseudomonadota</taxon>
        <taxon>Alphaproteobacteria</taxon>
        <taxon>Hyphomonadales</taxon>
        <taxon>Hyphomonadaceae</taxon>
        <taxon>Henriciella</taxon>
    </lineage>
</organism>
<dbReference type="PANTHER" id="PTHR43569:SF1">
    <property type="entry name" value="BLL3371 PROTEIN"/>
    <property type="match status" value="1"/>
</dbReference>
<proteinExistence type="inferred from homology"/>
<protein>
    <submittedName>
        <fullName evidence="3">Amidohydrolase</fullName>
    </submittedName>
</protein>
<dbReference type="InterPro" id="IPR032466">
    <property type="entry name" value="Metal_Hydrolase"/>
</dbReference>